<name>A0A2P2LX76_RHIMU</name>
<keyword evidence="1" id="KW-0031">Aminopeptidase</keyword>
<proteinExistence type="predicted"/>
<organism evidence="1">
    <name type="scientific">Rhizophora mucronata</name>
    <name type="common">Asiatic mangrove</name>
    <dbReference type="NCBI Taxonomy" id="61149"/>
    <lineage>
        <taxon>Eukaryota</taxon>
        <taxon>Viridiplantae</taxon>
        <taxon>Streptophyta</taxon>
        <taxon>Embryophyta</taxon>
        <taxon>Tracheophyta</taxon>
        <taxon>Spermatophyta</taxon>
        <taxon>Magnoliopsida</taxon>
        <taxon>eudicotyledons</taxon>
        <taxon>Gunneridae</taxon>
        <taxon>Pentapetalae</taxon>
        <taxon>rosids</taxon>
        <taxon>fabids</taxon>
        <taxon>Malpighiales</taxon>
        <taxon>Rhizophoraceae</taxon>
        <taxon>Rhizophora</taxon>
    </lineage>
</organism>
<accession>A0A2P2LX76</accession>
<keyword evidence="1" id="KW-0378">Hydrolase</keyword>
<evidence type="ECO:0000313" key="1">
    <source>
        <dbReference type="EMBL" id="MBX22566.1"/>
    </source>
</evidence>
<dbReference type="GO" id="GO:0004177">
    <property type="term" value="F:aminopeptidase activity"/>
    <property type="evidence" value="ECO:0007669"/>
    <property type="project" value="UniProtKB-KW"/>
</dbReference>
<dbReference type="EMBL" id="GGEC01042082">
    <property type="protein sequence ID" value="MBX22566.1"/>
    <property type="molecule type" value="Transcribed_RNA"/>
</dbReference>
<sequence length="61" mass="6676">MEMLRYQKCVLKLSTAFAICSNGSPSIWPHPISPDTCIDHGLNGKDLSSLHHTNCFVSCLG</sequence>
<keyword evidence="1" id="KW-0645">Protease</keyword>
<protein>
    <submittedName>
        <fullName evidence="1">Methionine aminopeptidase 1</fullName>
    </submittedName>
</protein>
<reference evidence="1" key="1">
    <citation type="submission" date="2018-02" db="EMBL/GenBank/DDBJ databases">
        <title>Rhizophora mucronata_Transcriptome.</title>
        <authorList>
            <person name="Meera S.P."/>
            <person name="Sreeshan A."/>
            <person name="Augustine A."/>
        </authorList>
    </citation>
    <scope>NUCLEOTIDE SEQUENCE</scope>
    <source>
        <tissue evidence="1">Leaf</tissue>
    </source>
</reference>
<dbReference type="AlphaFoldDB" id="A0A2P2LX76"/>